<dbReference type="Pfam" id="PF04500">
    <property type="entry name" value="FLYWCH"/>
    <property type="match status" value="1"/>
</dbReference>
<keyword evidence="1" id="KW-0479">Metal-binding</keyword>
<evidence type="ECO:0000256" key="1">
    <source>
        <dbReference type="ARBA" id="ARBA00022723"/>
    </source>
</evidence>
<keyword evidence="2" id="KW-0863">Zinc-finger</keyword>
<evidence type="ECO:0000313" key="6">
    <source>
        <dbReference type="Proteomes" id="UP001168821"/>
    </source>
</evidence>
<keyword evidence="6" id="KW-1185">Reference proteome</keyword>
<dbReference type="GO" id="GO:0008270">
    <property type="term" value="F:zinc ion binding"/>
    <property type="evidence" value="ECO:0007669"/>
    <property type="project" value="UniProtKB-KW"/>
</dbReference>
<reference evidence="5" key="1">
    <citation type="journal article" date="2023" name="G3 (Bethesda)">
        <title>Whole genome assemblies of Zophobas morio and Tenebrio molitor.</title>
        <authorList>
            <person name="Kaur S."/>
            <person name="Stinson S.A."/>
            <person name="diCenzo G.C."/>
        </authorList>
    </citation>
    <scope>NUCLEOTIDE SEQUENCE</scope>
    <source>
        <strain evidence="5">QUZm001</strain>
    </source>
</reference>
<feature type="domain" description="FLYWCH-type" evidence="4">
    <location>
        <begin position="19"/>
        <end position="72"/>
    </location>
</feature>
<evidence type="ECO:0000259" key="4">
    <source>
        <dbReference type="Pfam" id="PF04500"/>
    </source>
</evidence>
<evidence type="ECO:0000256" key="3">
    <source>
        <dbReference type="ARBA" id="ARBA00022833"/>
    </source>
</evidence>
<dbReference type="Proteomes" id="UP001168821">
    <property type="component" value="Unassembled WGS sequence"/>
</dbReference>
<gene>
    <name evidence="5" type="ORF">Zmor_027777</name>
</gene>
<dbReference type="InterPro" id="IPR007588">
    <property type="entry name" value="Znf_FLYWCH"/>
</dbReference>
<evidence type="ECO:0000256" key="2">
    <source>
        <dbReference type="ARBA" id="ARBA00022771"/>
    </source>
</evidence>
<accession>A0AA38HPA8</accession>
<evidence type="ECO:0000313" key="5">
    <source>
        <dbReference type="EMBL" id="KAJ3641263.1"/>
    </source>
</evidence>
<sequence>MILIRVYVLDCVVYVIPGVKNPKLLLNNYDFHCKKKSARGTLWWCSARYRTLCKAKLYTHGTVVEIHNNHNHEPKADGYDHKREIFKHKMTFIKK</sequence>
<dbReference type="AlphaFoldDB" id="A0AA38HPA8"/>
<protein>
    <recommendedName>
        <fullName evidence="4">FLYWCH-type domain-containing protein</fullName>
    </recommendedName>
</protein>
<organism evidence="5 6">
    <name type="scientific">Zophobas morio</name>
    <dbReference type="NCBI Taxonomy" id="2755281"/>
    <lineage>
        <taxon>Eukaryota</taxon>
        <taxon>Metazoa</taxon>
        <taxon>Ecdysozoa</taxon>
        <taxon>Arthropoda</taxon>
        <taxon>Hexapoda</taxon>
        <taxon>Insecta</taxon>
        <taxon>Pterygota</taxon>
        <taxon>Neoptera</taxon>
        <taxon>Endopterygota</taxon>
        <taxon>Coleoptera</taxon>
        <taxon>Polyphaga</taxon>
        <taxon>Cucujiformia</taxon>
        <taxon>Tenebrionidae</taxon>
        <taxon>Zophobas</taxon>
    </lineage>
</organism>
<name>A0AA38HPA8_9CUCU</name>
<dbReference type="EMBL" id="JALNTZ010000009">
    <property type="protein sequence ID" value="KAJ3641263.1"/>
    <property type="molecule type" value="Genomic_DNA"/>
</dbReference>
<keyword evidence="3" id="KW-0862">Zinc</keyword>
<proteinExistence type="predicted"/>
<comment type="caution">
    <text evidence="5">The sequence shown here is derived from an EMBL/GenBank/DDBJ whole genome shotgun (WGS) entry which is preliminary data.</text>
</comment>
<dbReference type="Gene3D" id="2.20.25.240">
    <property type="match status" value="1"/>
</dbReference>